<dbReference type="STRING" id="1044.EH31_16905"/>
<protein>
    <submittedName>
        <fullName evidence="1">Uncharacterized protein</fullName>
    </submittedName>
</protein>
<name>A0A074M7G6_ERYLO</name>
<evidence type="ECO:0000313" key="1">
    <source>
        <dbReference type="EMBL" id="KEO88635.1"/>
    </source>
</evidence>
<evidence type="ECO:0000313" key="2">
    <source>
        <dbReference type="Proteomes" id="UP000027647"/>
    </source>
</evidence>
<dbReference type="Proteomes" id="UP000027647">
    <property type="component" value="Unassembled WGS sequence"/>
</dbReference>
<dbReference type="EMBL" id="JMIW01000009">
    <property type="protein sequence ID" value="KEO88635.1"/>
    <property type="molecule type" value="Genomic_DNA"/>
</dbReference>
<sequence length="61" mass="7297">MIRTRLAIFGELSDAALQRRSAKLLQFYTFFDFFWVRAFENDKLRWRNYSNSALEHGMTCG</sequence>
<comment type="caution">
    <text evidence="1">The sequence shown here is derived from an EMBL/GenBank/DDBJ whole genome shotgun (WGS) entry which is preliminary data.</text>
</comment>
<organism evidence="1 2">
    <name type="scientific">Erythrobacter longus</name>
    <dbReference type="NCBI Taxonomy" id="1044"/>
    <lineage>
        <taxon>Bacteria</taxon>
        <taxon>Pseudomonadati</taxon>
        <taxon>Pseudomonadota</taxon>
        <taxon>Alphaproteobacteria</taxon>
        <taxon>Sphingomonadales</taxon>
        <taxon>Erythrobacteraceae</taxon>
        <taxon>Erythrobacter/Porphyrobacter group</taxon>
        <taxon>Erythrobacter</taxon>
    </lineage>
</organism>
<accession>A0A074M7G6</accession>
<dbReference type="AlphaFoldDB" id="A0A074M7G6"/>
<gene>
    <name evidence="1" type="ORF">EH31_16905</name>
</gene>
<proteinExistence type="predicted"/>
<keyword evidence="2" id="KW-1185">Reference proteome</keyword>
<reference evidence="1 2" key="1">
    <citation type="submission" date="2014-04" db="EMBL/GenBank/DDBJ databases">
        <title>A comprehensive comparison of genomes of Erythrobacter spp. strains.</title>
        <authorList>
            <person name="Zheng Q."/>
        </authorList>
    </citation>
    <scope>NUCLEOTIDE SEQUENCE [LARGE SCALE GENOMIC DNA]</scope>
    <source>
        <strain evidence="1 2">DSM 6997</strain>
    </source>
</reference>